<evidence type="ECO:0000313" key="3">
    <source>
        <dbReference type="Proteomes" id="UP000030671"/>
    </source>
</evidence>
<dbReference type="EMBL" id="KI925455">
    <property type="protein sequence ID" value="ETW85933.1"/>
    <property type="molecule type" value="Genomic_DNA"/>
</dbReference>
<accession>W4KJA1</accession>
<reference evidence="2 3" key="1">
    <citation type="journal article" date="2012" name="New Phytol.">
        <title>Insight into trade-off between wood decay and parasitism from the genome of a fungal forest pathogen.</title>
        <authorList>
            <person name="Olson A."/>
            <person name="Aerts A."/>
            <person name="Asiegbu F."/>
            <person name="Belbahri L."/>
            <person name="Bouzid O."/>
            <person name="Broberg A."/>
            <person name="Canback B."/>
            <person name="Coutinho P.M."/>
            <person name="Cullen D."/>
            <person name="Dalman K."/>
            <person name="Deflorio G."/>
            <person name="van Diepen L.T."/>
            <person name="Dunand C."/>
            <person name="Duplessis S."/>
            <person name="Durling M."/>
            <person name="Gonthier P."/>
            <person name="Grimwood J."/>
            <person name="Fossdal C.G."/>
            <person name="Hansson D."/>
            <person name="Henrissat B."/>
            <person name="Hietala A."/>
            <person name="Himmelstrand K."/>
            <person name="Hoffmeister D."/>
            <person name="Hogberg N."/>
            <person name="James T.Y."/>
            <person name="Karlsson M."/>
            <person name="Kohler A."/>
            <person name="Kues U."/>
            <person name="Lee Y.H."/>
            <person name="Lin Y.C."/>
            <person name="Lind M."/>
            <person name="Lindquist E."/>
            <person name="Lombard V."/>
            <person name="Lucas S."/>
            <person name="Lunden K."/>
            <person name="Morin E."/>
            <person name="Murat C."/>
            <person name="Park J."/>
            <person name="Raffaello T."/>
            <person name="Rouze P."/>
            <person name="Salamov A."/>
            <person name="Schmutz J."/>
            <person name="Solheim H."/>
            <person name="Stahlberg J."/>
            <person name="Velez H."/>
            <person name="de Vries R.P."/>
            <person name="Wiebenga A."/>
            <person name="Woodward S."/>
            <person name="Yakovlev I."/>
            <person name="Garbelotto M."/>
            <person name="Martin F."/>
            <person name="Grigoriev I.V."/>
            <person name="Stenlid J."/>
        </authorList>
    </citation>
    <scope>NUCLEOTIDE SEQUENCE [LARGE SCALE GENOMIC DNA]</scope>
    <source>
        <strain evidence="2 3">TC 32-1</strain>
    </source>
</reference>
<dbReference type="GeneID" id="20675894"/>
<dbReference type="KEGG" id="hir:HETIRDRAFT_448887"/>
<organism evidence="2 3">
    <name type="scientific">Heterobasidion irregulare (strain TC 32-1)</name>
    <dbReference type="NCBI Taxonomy" id="747525"/>
    <lineage>
        <taxon>Eukaryota</taxon>
        <taxon>Fungi</taxon>
        <taxon>Dikarya</taxon>
        <taxon>Basidiomycota</taxon>
        <taxon>Agaricomycotina</taxon>
        <taxon>Agaricomycetes</taxon>
        <taxon>Russulales</taxon>
        <taxon>Bondarzewiaceae</taxon>
        <taxon>Heterobasidion</taxon>
        <taxon>Heterobasidion annosum species complex</taxon>
    </lineage>
</organism>
<dbReference type="AlphaFoldDB" id="W4KJA1"/>
<dbReference type="OrthoDB" id="3215314at2759"/>
<feature type="region of interest" description="Disordered" evidence="1">
    <location>
        <begin position="235"/>
        <end position="260"/>
    </location>
</feature>
<dbReference type="eggNOG" id="ENOG502SPKE">
    <property type="taxonomic scope" value="Eukaryota"/>
</dbReference>
<dbReference type="InParanoid" id="W4KJA1"/>
<proteinExistence type="predicted"/>
<protein>
    <submittedName>
        <fullName evidence="2">Uncharacterized protein</fullName>
    </submittedName>
</protein>
<evidence type="ECO:0000256" key="1">
    <source>
        <dbReference type="SAM" id="MobiDB-lite"/>
    </source>
</evidence>
<keyword evidence="3" id="KW-1185">Reference proteome</keyword>
<gene>
    <name evidence="2" type="ORF">HETIRDRAFT_448887</name>
</gene>
<dbReference type="HOGENOM" id="CLU_868947_0_0_1"/>
<evidence type="ECO:0000313" key="2">
    <source>
        <dbReference type="EMBL" id="ETW85933.1"/>
    </source>
</evidence>
<dbReference type="Proteomes" id="UP000030671">
    <property type="component" value="Unassembled WGS sequence"/>
</dbReference>
<dbReference type="RefSeq" id="XP_009542734.1">
    <property type="nucleotide sequence ID" value="XM_009544439.1"/>
</dbReference>
<sequence length="320" mass="36049">MDKPIILWQTRPEISTDDAGTTIASVVLPPPALYDPGPYEKSMLEPTAHLRYVPSLAYFCIQKLIEYADQCDFGLWSSRYERPASFLSYDILRALIPSYLPATDATSHDDIRMSEVDPRLWAVILQVFTEVPDVMRIYPIALSDKHLPLLQRIPSTSNYSLLTALQLPGCTHLTDDTIIQLKALNGLCAFDASETKLTAQGISRLAGTMSWSLEGDRDQRRGPWQLRILRLRTSRARSPRPQLSRSNLLDVRPSPPPPPPARYAASTLGLLPQIYQPHLLLHPDSIGLSITLHLNRASTTYNKQHLVVLNFDSFPTRMLR</sequence>
<name>W4KJA1_HETIT</name>